<dbReference type="PRINTS" id="PR01909">
    <property type="entry name" value="ADSPHPHTASEA"/>
</dbReference>
<dbReference type="PANTHER" id="PTHR45682">
    <property type="entry name" value="AGAP008228-PA"/>
    <property type="match status" value="1"/>
</dbReference>
<proteinExistence type="predicted"/>
<keyword evidence="4" id="KW-1185">Reference proteome</keyword>
<organism evidence="3 4">
    <name type="scientific">Pleurodeles waltl</name>
    <name type="common">Iberian ribbed newt</name>
    <dbReference type="NCBI Taxonomy" id="8319"/>
    <lineage>
        <taxon>Eukaryota</taxon>
        <taxon>Metazoa</taxon>
        <taxon>Chordata</taxon>
        <taxon>Craniata</taxon>
        <taxon>Vertebrata</taxon>
        <taxon>Euteleostomi</taxon>
        <taxon>Amphibia</taxon>
        <taxon>Batrachia</taxon>
        <taxon>Caudata</taxon>
        <taxon>Salamandroidea</taxon>
        <taxon>Salamandridae</taxon>
        <taxon>Pleurodelinae</taxon>
        <taxon>Pleurodeles</taxon>
    </lineage>
</organism>
<feature type="active site" description="Phosphocysteine intermediate" evidence="1">
    <location>
        <position position="233"/>
    </location>
</feature>
<dbReference type="EMBL" id="JANPWB010000010">
    <property type="protein sequence ID" value="KAJ1144456.1"/>
    <property type="molecule type" value="Genomic_DNA"/>
</dbReference>
<accession>A0AAV7QV98</accession>
<dbReference type="InterPro" id="IPR020422">
    <property type="entry name" value="TYR_PHOSPHATASE_DUAL_dom"/>
</dbReference>
<dbReference type="GO" id="GO:0033549">
    <property type="term" value="F:MAP kinase phosphatase activity"/>
    <property type="evidence" value="ECO:0007669"/>
    <property type="project" value="TreeGrafter"/>
</dbReference>
<reference evidence="3" key="1">
    <citation type="journal article" date="2022" name="bioRxiv">
        <title>Sequencing and chromosome-scale assembly of the giantPleurodeles waltlgenome.</title>
        <authorList>
            <person name="Brown T."/>
            <person name="Elewa A."/>
            <person name="Iarovenko S."/>
            <person name="Subramanian E."/>
            <person name="Araus A.J."/>
            <person name="Petzold A."/>
            <person name="Susuki M."/>
            <person name="Suzuki K.-i.T."/>
            <person name="Hayashi T."/>
            <person name="Toyoda A."/>
            <person name="Oliveira C."/>
            <person name="Osipova E."/>
            <person name="Leigh N.D."/>
            <person name="Simon A."/>
            <person name="Yun M.H."/>
        </authorList>
    </citation>
    <scope>NUCLEOTIDE SEQUENCE</scope>
    <source>
        <strain evidence="3">20211129_DDA</strain>
        <tissue evidence="3">Liver</tissue>
    </source>
</reference>
<evidence type="ECO:0000259" key="2">
    <source>
        <dbReference type="PROSITE" id="PS50054"/>
    </source>
</evidence>
<evidence type="ECO:0000313" key="4">
    <source>
        <dbReference type="Proteomes" id="UP001066276"/>
    </source>
</evidence>
<dbReference type="PROSITE" id="PS50054">
    <property type="entry name" value="TYR_PHOSPHATASE_DUAL"/>
    <property type="match status" value="1"/>
</dbReference>
<dbReference type="Pfam" id="PF00782">
    <property type="entry name" value="DSPc"/>
    <property type="match status" value="1"/>
</dbReference>
<sequence>MVMTPVRYNGLLVNGWLSKLEIVAECQRRFERGPFFSEMGRLQKYRKSCRQRKHVDEGYCCIQRKKERSAVEWCRKNQTLINMSCSRQHVSPSAGSCSSCRSASSSRCAPTTSCQRKGNTPSSCELLEMMERANDGEPNQEDEVFPNLYLGNAYAAMDRENLRCIGITHILNAAHDTGEVITDACYYKGMPITYKGFQIFDEPGFKVRSFFCPAAKFIDEALRCPRSKILVHCCVTGVSRGATLVLAYLMLYKNMSLKEAVCKVVSKRYIRPNDGFLEELRTLDMEK</sequence>
<dbReference type="AlphaFoldDB" id="A0AAV7QV98"/>
<feature type="domain" description="Tyrosine-protein phosphatase" evidence="2">
    <location>
        <begin position="140"/>
        <end position="287"/>
    </location>
</feature>
<gene>
    <name evidence="3" type="ORF">NDU88_010754</name>
</gene>
<dbReference type="Gene3D" id="3.90.190.10">
    <property type="entry name" value="Protein tyrosine phosphatase superfamily"/>
    <property type="match status" value="1"/>
</dbReference>
<dbReference type="SMART" id="SM00195">
    <property type="entry name" value="DSPc"/>
    <property type="match status" value="1"/>
</dbReference>
<comment type="caution">
    <text evidence="3">The sequence shown here is derived from an EMBL/GenBank/DDBJ whole genome shotgun (WGS) entry which is preliminary data.</text>
</comment>
<evidence type="ECO:0000313" key="3">
    <source>
        <dbReference type="EMBL" id="KAJ1144456.1"/>
    </source>
</evidence>
<dbReference type="InterPro" id="IPR000340">
    <property type="entry name" value="Dual-sp_phosphatase_cat-dom"/>
</dbReference>
<dbReference type="Proteomes" id="UP001066276">
    <property type="component" value="Chromosome 6"/>
</dbReference>
<dbReference type="GO" id="GO:0043409">
    <property type="term" value="P:negative regulation of MAPK cascade"/>
    <property type="evidence" value="ECO:0007669"/>
    <property type="project" value="TreeGrafter"/>
</dbReference>
<dbReference type="PRINTS" id="PR01908">
    <property type="entry name" value="ADSPHPHTASE"/>
</dbReference>
<dbReference type="InterPro" id="IPR020405">
    <property type="entry name" value="Atypical_DUSP_subfamA"/>
</dbReference>
<protein>
    <recommendedName>
        <fullName evidence="2">Tyrosine-protein phosphatase domain-containing protein</fullName>
    </recommendedName>
</protein>
<dbReference type="CDD" id="cd14515">
    <property type="entry name" value="DUSP3-like"/>
    <property type="match status" value="1"/>
</dbReference>
<dbReference type="GO" id="GO:0008138">
    <property type="term" value="F:protein tyrosine/serine/threonine phosphatase activity"/>
    <property type="evidence" value="ECO:0007669"/>
    <property type="project" value="InterPro"/>
</dbReference>
<dbReference type="SUPFAM" id="SSF52799">
    <property type="entry name" value="(Phosphotyrosine protein) phosphatases II"/>
    <property type="match status" value="1"/>
</dbReference>
<dbReference type="InterPro" id="IPR029021">
    <property type="entry name" value="Prot-tyrosine_phosphatase-like"/>
</dbReference>
<dbReference type="PANTHER" id="PTHR45682:SF1">
    <property type="entry name" value="DUAL SPECIFICITY PROTEIN PHOSPHATASE 3"/>
    <property type="match status" value="1"/>
</dbReference>
<dbReference type="GO" id="GO:0005737">
    <property type="term" value="C:cytoplasm"/>
    <property type="evidence" value="ECO:0007669"/>
    <property type="project" value="TreeGrafter"/>
</dbReference>
<name>A0AAV7QV98_PLEWA</name>
<evidence type="ECO:0000256" key="1">
    <source>
        <dbReference type="PIRSR" id="PIRSR620405-1"/>
    </source>
</evidence>